<dbReference type="EMBL" id="LKCN02000010">
    <property type="protein sequence ID" value="RCI11703.1"/>
    <property type="molecule type" value="Genomic_DNA"/>
</dbReference>
<dbReference type="OrthoDB" id="5553410at2759"/>
<evidence type="ECO:0000313" key="4">
    <source>
        <dbReference type="Proteomes" id="UP000253664"/>
    </source>
</evidence>
<reference evidence="3 4" key="1">
    <citation type="journal article" date="2015" name="BMC Genomics">
        <title>Insights from the genome of Ophiocordyceps polyrhachis-furcata to pathogenicity and host specificity in insect fungi.</title>
        <authorList>
            <person name="Wichadakul D."/>
            <person name="Kobmoo N."/>
            <person name="Ingsriswang S."/>
            <person name="Tangphatsornruang S."/>
            <person name="Chantasingh D."/>
            <person name="Luangsa-ard J.J."/>
            <person name="Eurwilaichitr L."/>
        </authorList>
    </citation>
    <scope>NUCLEOTIDE SEQUENCE [LARGE SCALE GENOMIC DNA]</scope>
    <source>
        <strain evidence="3 4">BCC 54312</strain>
    </source>
</reference>
<dbReference type="InterPro" id="IPR019595">
    <property type="entry name" value="DUF2470"/>
</dbReference>
<keyword evidence="1" id="KW-1133">Transmembrane helix</keyword>
<organism evidence="3 4">
    <name type="scientific">Ophiocordyceps polyrhachis-furcata BCC 54312</name>
    <dbReference type="NCBI Taxonomy" id="1330021"/>
    <lineage>
        <taxon>Eukaryota</taxon>
        <taxon>Fungi</taxon>
        <taxon>Dikarya</taxon>
        <taxon>Ascomycota</taxon>
        <taxon>Pezizomycotina</taxon>
        <taxon>Sordariomycetes</taxon>
        <taxon>Hypocreomycetidae</taxon>
        <taxon>Hypocreales</taxon>
        <taxon>Ophiocordycipitaceae</taxon>
        <taxon>Ophiocordyceps</taxon>
    </lineage>
</organism>
<dbReference type="Proteomes" id="UP000253664">
    <property type="component" value="Unassembled WGS sequence"/>
</dbReference>
<keyword evidence="1" id="KW-0472">Membrane</keyword>
<dbReference type="SUPFAM" id="SSF50475">
    <property type="entry name" value="FMN-binding split barrel"/>
    <property type="match status" value="1"/>
</dbReference>
<dbReference type="AlphaFoldDB" id="A0A367LBA1"/>
<comment type="caution">
    <text evidence="3">The sequence shown here is derived from an EMBL/GenBank/DDBJ whole genome shotgun (WGS) entry which is preliminary data.</text>
</comment>
<protein>
    <recommendedName>
        <fullName evidence="2">DUF2470 domain-containing protein</fullName>
    </recommendedName>
</protein>
<dbReference type="Gene3D" id="3.20.180.10">
    <property type="entry name" value="PNP-oxidase-like"/>
    <property type="match status" value="1"/>
</dbReference>
<accession>A0A367LBA1</accession>
<gene>
    <name evidence="3" type="ORF">L249_7171</name>
</gene>
<keyword evidence="1" id="KW-0812">Transmembrane</keyword>
<evidence type="ECO:0000259" key="2">
    <source>
        <dbReference type="Pfam" id="PF10615"/>
    </source>
</evidence>
<dbReference type="InterPro" id="IPR037119">
    <property type="entry name" value="Haem_oxidase_HugZ-like_sf"/>
</dbReference>
<proteinExistence type="predicted"/>
<sequence>MYGRVSLPRETAKFFASHVSVPVAKKVPITDIVMASPTDEEVRDRIVRHMNQAHTRELSHLVRHFAATTTSEAKDPSLRDLTLQGMRVRAGGNDFAIPFSPALGDWSEARARIIAMDDTARRSLGISDIYITQYAPPRGFDRVIVAFVFFYVACVATLPYVVPGSASWAVVNTIFPGGAATYTWLVRFIRLPVFAVHALETAYLDRRLRRHGVDRWSGLWWMWALDCFVEGFFAIRRFDAVVAEKRASKEAKKS</sequence>
<dbReference type="PANTHER" id="PTHR37783">
    <property type="entry name" value="MEMBRANE PROTEIN, PUTATIVE (AFU_ORTHOLOGUE AFUA_1G04315)-RELATED"/>
    <property type="match status" value="1"/>
</dbReference>
<dbReference type="PANTHER" id="PTHR37783:SF1">
    <property type="entry name" value="MEMBRANE PROTEIN, PUTATIVE (AFU_ORTHOLOGUE AFUA_1G04315)-RELATED"/>
    <property type="match status" value="1"/>
</dbReference>
<name>A0A367LBA1_9HYPO</name>
<keyword evidence="4" id="KW-1185">Reference proteome</keyword>
<evidence type="ECO:0000256" key="1">
    <source>
        <dbReference type="SAM" id="Phobius"/>
    </source>
</evidence>
<feature type="transmembrane region" description="Helical" evidence="1">
    <location>
        <begin position="143"/>
        <end position="162"/>
    </location>
</feature>
<dbReference type="Pfam" id="PF10615">
    <property type="entry name" value="DUF2470"/>
    <property type="match status" value="1"/>
</dbReference>
<feature type="domain" description="DUF2470" evidence="2">
    <location>
        <begin position="44"/>
        <end position="116"/>
    </location>
</feature>
<evidence type="ECO:0000313" key="3">
    <source>
        <dbReference type="EMBL" id="RCI11703.1"/>
    </source>
</evidence>